<name>A0A0G1WPE3_9BACT</name>
<proteinExistence type="predicted"/>
<keyword evidence="1" id="KW-0472">Membrane</keyword>
<dbReference type="AlphaFoldDB" id="A0A0G1WPE3"/>
<accession>A0A0G1WPE3</accession>
<organism evidence="2 3">
    <name type="scientific">Candidatus Adlerbacteria bacterium GW2011_GWC1_50_9</name>
    <dbReference type="NCBI Taxonomy" id="1618608"/>
    <lineage>
        <taxon>Bacteria</taxon>
        <taxon>Candidatus Adleribacteriota</taxon>
    </lineage>
</organism>
<evidence type="ECO:0000313" key="3">
    <source>
        <dbReference type="Proteomes" id="UP000034201"/>
    </source>
</evidence>
<feature type="transmembrane region" description="Helical" evidence="1">
    <location>
        <begin position="44"/>
        <end position="66"/>
    </location>
</feature>
<dbReference type="Proteomes" id="UP000034201">
    <property type="component" value="Unassembled WGS sequence"/>
</dbReference>
<comment type="caution">
    <text evidence="2">The sequence shown here is derived from an EMBL/GenBank/DDBJ whole genome shotgun (WGS) entry which is preliminary data.</text>
</comment>
<gene>
    <name evidence="2" type="ORF">UY61_C0026G0005</name>
</gene>
<protein>
    <recommendedName>
        <fullName evidence="4">Prepilin-type N-terminal cleavage/methylation domain-containing protein</fullName>
    </recommendedName>
</protein>
<sequence>MIKISNPKSLIFIIRTFEFRKLFRISIFEFRISGNAGFTLLETVVAFAVILAALVGPVSLITRGLVDVSFAKNKLIALNLAQEGIEFVRLVRDNNVLCDYLDGGAVGSIPWNRDSSGSGTISDNPQPRRADIYTLDALPCGTINSSRLSGGASAPLRVDVDGFYQYGGVGGFTTPFRREITITMVDVGGGVMDRMDVISEVTWDERGRTRTVTMKDALYNWR</sequence>
<dbReference type="EMBL" id="LCQQ01000026">
    <property type="protein sequence ID" value="KKW20656.1"/>
    <property type="molecule type" value="Genomic_DNA"/>
</dbReference>
<evidence type="ECO:0000256" key="1">
    <source>
        <dbReference type="SAM" id="Phobius"/>
    </source>
</evidence>
<keyword evidence="1" id="KW-1133">Transmembrane helix</keyword>
<evidence type="ECO:0000313" key="2">
    <source>
        <dbReference type="EMBL" id="KKW20656.1"/>
    </source>
</evidence>
<reference evidence="2 3" key="1">
    <citation type="journal article" date="2015" name="Nature">
        <title>rRNA introns, odd ribosomes, and small enigmatic genomes across a large radiation of phyla.</title>
        <authorList>
            <person name="Brown C.T."/>
            <person name="Hug L.A."/>
            <person name="Thomas B.C."/>
            <person name="Sharon I."/>
            <person name="Castelle C.J."/>
            <person name="Singh A."/>
            <person name="Wilkins M.J."/>
            <person name="Williams K.H."/>
            <person name="Banfield J.F."/>
        </authorList>
    </citation>
    <scope>NUCLEOTIDE SEQUENCE [LARGE SCALE GENOMIC DNA]</scope>
</reference>
<evidence type="ECO:0008006" key="4">
    <source>
        <dbReference type="Google" id="ProtNLM"/>
    </source>
</evidence>
<keyword evidence="1" id="KW-0812">Transmembrane</keyword>